<sequence>MPDIEFISDKALNRTVARMVSDTPEYEAIVESQKQKLQSTINAHFAGHPYSEGQFAREIETLKGLADHYIVSYDPAHYALELGFKHYKSGKYHPGHHIWRKFTQ</sequence>
<dbReference type="InterPro" id="IPR039452">
    <property type="entry name" value="DUF5403"/>
</dbReference>
<dbReference type="Proteomes" id="UP000254287">
    <property type="component" value="Unassembled WGS sequence"/>
</dbReference>
<evidence type="ECO:0000313" key="1">
    <source>
        <dbReference type="EMBL" id="STC76780.1"/>
    </source>
</evidence>
<proteinExistence type="predicted"/>
<dbReference type="AlphaFoldDB" id="A0A376CWL7"/>
<dbReference type="RefSeq" id="WP_115021631.1">
    <property type="nucleotide sequence ID" value="NZ_CP069533.1"/>
</dbReference>
<name>A0A376CWL7_9CORY</name>
<protein>
    <submittedName>
        <fullName evidence="1">Uncharacterized protein</fullName>
    </submittedName>
</protein>
<accession>A0A376CWL7</accession>
<organism evidence="1 2">
    <name type="scientific">Corynebacterium minutissimum</name>
    <dbReference type="NCBI Taxonomy" id="38301"/>
    <lineage>
        <taxon>Bacteria</taxon>
        <taxon>Bacillati</taxon>
        <taxon>Actinomycetota</taxon>
        <taxon>Actinomycetes</taxon>
        <taxon>Mycobacteriales</taxon>
        <taxon>Corynebacteriaceae</taxon>
        <taxon>Corynebacterium</taxon>
    </lineage>
</organism>
<dbReference type="EMBL" id="UFXP01000001">
    <property type="protein sequence ID" value="STC76780.1"/>
    <property type="molecule type" value="Genomic_DNA"/>
</dbReference>
<reference evidence="1 2" key="1">
    <citation type="submission" date="2018-06" db="EMBL/GenBank/DDBJ databases">
        <authorList>
            <consortium name="Pathogen Informatics"/>
            <person name="Doyle S."/>
        </authorList>
    </citation>
    <scope>NUCLEOTIDE SEQUENCE [LARGE SCALE GENOMIC DNA]</scope>
    <source>
        <strain evidence="1 2">NCTC10289</strain>
    </source>
</reference>
<evidence type="ECO:0000313" key="2">
    <source>
        <dbReference type="Proteomes" id="UP000254287"/>
    </source>
</evidence>
<dbReference type="Pfam" id="PF17395">
    <property type="entry name" value="DUF5403"/>
    <property type="match status" value="1"/>
</dbReference>
<gene>
    <name evidence="1" type="ORF">NCTC10289_01065</name>
</gene>